<organism evidence="2 3">
    <name type="scientific">Meloidogyne hapla</name>
    <name type="common">Root-knot nematode worm</name>
    <dbReference type="NCBI Taxonomy" id="6305"/>
    <lineage>
        <taxon>Eukaryota</taxon>
        <taxon>Metazoa</taxon>
        <taxon>Ecdysozoa</taxon>
        <taxon>Nematoda</taxon>
        <taxon>Chromadorea</taxon>
        <taxon>Rhabditida</taxon>
        <taxon>Tylenchina</taxon>
        <taxon>Tylenchomorpha</taxon>
        <taxon>Tylenchoidea</taxon>
        <taxon>Meloidogynidae</taxon>
        <taxon>Meloidogyninae</taxon>
        <taxon>Meloidogyne</taxon>
    </lineage>
</organism>
<protein>
    <submittedName>
        <fullName evidence="3">F-box domain-containing protein</fullName>
    </submittedName>
</protein>
<evidence type="ECO:0000313" key="3">
    <source>
        <dbReference type="WBParaSite" id="MhA1_Contig917.frz3.fgene1"/>
    </source>
</evidence>
<dbReference type="Proteomes" id="UP000095281">
    <property type="component" value="Unplaced"/>
</dbReference>
<reference evidence="3" key="1">
    <citation type="submission" date="2016-11" db="UniProtKB">
        <authorList>
            <consortium name="WormBaseParasite"/>
        </authorList>
    </citation>
    <scope>IDENTIFICATION</scope>
</reference>
<evidence type="ECO:0000313" key="2">
    <source>
        <dbReference type="Proteomes" id="UP000095281"/>
    </source>
</evidence>
<sequence length="336" mass="40303">MFNLPNEVKLDLLKCLNFDQLFNFRLINFYFNDFINKNEGILARKEFYSIKAGSLLGKRYWPKGSKLIEHNLIEFGFCLDYKLNDQLIEKWRSSLNQRKHISRPSFKNKFVITLLQRVNERKFRNIFLEFCPRNVEEMKIARYFLEQLFLCYFHEIDFEYYLISSKMINLLFDDDKTTKLKFSGHKAKLHYYEQINVLDFAVNHLLVDELNIDFHEYKNPNQNENKSLLNLLMNQGARFKKINCRFSSTRGLFYSLINKIEASTNYLNIVAKIEIVATESFDIKLCARAKNKNKEGGISTFEVNNINNPKVKFFIKLWEHAERIVYRLQIRRILWN</sequence>
<proteinExistence type="predicted"/>
<dbReference type="AlphaFoldDB" id="A0A1I8C2N1"/>
<name>A0A1I8C2N1_MELHA</name>
<accession>A0A1I8C2N1</accession>
<dbReference type="WBParaSite" id="MhA1_Contig917.frz3.fgene1">
    <property type="protein sequence ID" value="MhA1_Contig917.frz3.fgene1"/>
    <property type="gene ID" value="MhA1_Contig917.frz3.fgene1"/>
</dbReference>
<dbReference type="InterPro" id="IPR001810">
    <property type="entry name" value="F-box_dom"/>
</dbReference>
<dbReference type="PROSITE" id="PS50181">
    <property type="entry name" value="FBOX"/>
    <property type="match status" value="1"/>
</dbReference>
<evidence type="ECO:0000259" key="1">
    <source>
        <dbReference type="PROSITE" id="PS50181"/>
    </source>
</evidence>
<feature type="domain" description="F-box" evidence="1">
    <location>
        <begin position="1"/>
        <end position="50"/>
    </location>
</feature>
<keyword evidence="2" id="KW-1185">Reference proteome</keyword>